<dbReference type="InterPro" id="IPR000933">
    <property type="entry name" value="Glyco_hydro_29"/>
</dbReference>
<evidence type="ECO:0000313" key="8">
    <source>
        <dbReference type="Proteomes" id="UP001163046"/>
    </source>
</evidence>
<dbReference type="OrthoDB" id="6039950at2759"/>
<evidence type="ECO:0000256" key="3">
    <source>
        <dbReference type="ARBA" id="ARBA00022729"/>
    </source>
</evidence>
<dbReference type="Pfam" id="PF01120">
    <property type="entry name" value="Alpha_L_fucos"/>
    <property type="match status" value="1"/>
</dbReference>
<evidence type="ECO:0000256" key="2">
    <source>
        <dbReference type="ARBA" id="ARBA00012662"/>
    </source>
</evidence>
<evidence type="ECO:0000256" key="1">
    <source>
        <dbReference type="ARBA" id="ARBA00007951"/>
    </source>
</evidence>
<evidence type="ECO:0000259" key="6">
    <source>
        <dbReference type="Pfam" id="PF01120"/>
    </source>
</evidence>
<accession>A0A9X0CMV9</accession>
<dbReference type="InterPro" id="IPR057739">
    <property type="entry name" value="Glyco_hydro_29_N"/>
</dbReference>
<comment type="caution">
    <text evidence="7">The sequence shown here is derived from an EMBL/GenBank/DDBJ whole genome shotgun (WGS) entry which is preliminary data.</text>
</comment>
<protein>
    <recommendedName>
        <fullName evidence="2">alpha-L-fucosidase</fullName>
        <ecNumber evidence="2">3.2.1.51</ecNumber>
    </recommendedName>
</protein>
<dbReference type="GO" id="GO:0016139">
    <property type="term" value="P:glycoside catabolic process"/>
    <property type="evidence" value="ECO:0007669"/>
    <property type="project" value="TreeGrafter"/>
</dbReference>
<comment type="similarity">
    <text evidence="1">Belongs to the glycosyl hydrolase 29 family.</text>
</comment>
<dbReference type="InterPro" id="IPR017853">
    <property type="entry name" value="GH"/>
</dbReference>
<reference evidence="7" key="1">
    <citation type="submission" date="2023-01" db="EMBL/GenBank/DDBJ databases">
        <title>Genome assembly of the deep-sea coral Lophelia pertusa.</title>
        <authorList>
            <person name="Herrera S."/>
            <person name="Cordes E."/>
        </authorList>
    </citation>
    <scope>NUCLEOTIDE SEQUENCE</scope>
    <source>
        <strain evidence="7">USNM1676648</strain>
        <tissue evidence="7">Polyp</tissue>
    </source>
</reference>
<evidence type="ECO:0000256" key="5">
    <source>
        <dbReference type="ARBA" id="ARBA00023295"/>
    </source>
</evidence>
<feature type="domain" description="Glycoside hydrolase family 29 N-terminal" evidence="6">
    <location>
        <begin position="55"/>
        <end position="157"/>
    </location>
</feature>
<name>A0A9X0CMV9_9CNID</name>
<keyword evidence="4" id="KW-0378">Hydrolase</keyword>
<keyword evidence="5" id="KW-0326">Glycosidase</keyword>
<proteinExistence type="inferred from homology"/>
<sequence>MLFDHSNVVFVPVPVSCARLTVAKPSATQAKYLDYEIGASIHFNMQTFNRNMKPDHFSGFLLWPTATNYNYSVKNSNWRNGTGDVAWEFMQSCANTALSHGFYYSVHENWYMDVDNYKTHNPVTQAVYRRLVEEHLRELLSPKSKYKKPFLFWFDAGIVPGISPNVGPILRLFSE</sequence>
<evidence type="ECO:0000313" key="7">
    <source>
        <dbReference type="EMBL" id="KAJ7369612.1"/>
    </source>
</evidence>
<dbReference type="PANTHER" id="PTHR10030">
    <property type="entry name" value="ALPHA-L-FUCOSIDASE"/>
    <property type="match status" value="1"/>
</dbReference>
<dbReference type="Gene3D" id="3.20.20.80">
    <property type="entry name" value="Glycosidases"/>
    <property type="match status" value="1"/>
</dbReference>
<evidence type="ECO:0000256" key="4">
    <source>
        <dbReference type="ARBA" id="ARBA00022801"/>
    </source>
</evidence>
<organism evidence="7 8">
    <name type="scientific">Desmophyllum pertusum</name>
    <dbReference type="NCBI Taxonomy" id="174260"/>
    <lineage>
        <taxon>Eukaryota</taxon>
        <taxon>Metazoa</taxon>
        <taxon>Cnidaria</taxon>
        <taxon>Anthozoa</taxon>
        <taxon>Hexacorallia</taxon>
        <taxon>Scleractinia</taxon>
        <taxon>Caryophylliina</taxon>
        <taxon>Caryophylliidae</taxon>
        <taxon>Desmophyllum</taxon>
    </lineage>
</organism>
<keyword evidence="8" id="KW-1185">Reference proteome</keyword>
<dbReference type="EC" id="3.2.1.51" evidence="2"/>
<dbReference type="GO" id="GO:0004560">
    <property type="term" value="F:alpha-L-fucosidase activity"/>
    <property type="evidence" value="ECO:0007669"/>
    <property type="project" value="UniProtKB-EC"/>
</dbReference>
<dbReference type="AlphaFoldDB" id="A0A9X0CMV9"/>
<dbReference type="EMBL" id="MU826898">
    <property type="protein sequence ID" value="KAJ7369612.1"/>
    <property type="molecule type" value="Genomic_DNA"/>
</dbReference>
<dbReference type="Proteomes" id="UP001163046">
    <property type="component" value="Unassembled WGS sequence"/>
</dbReference>
<dbReference type="SUPFAM" id="SSF51445">
    <property type="entry name" value="(Trans)glycosidases"/>
    <property type="match status" value="1"/>
</dbReference>
<keyword evidence="3" id="KW-0732">Signal</keyword>
<dbReference type="PANTHER" id="PTHR10030:SF37">
    <property type="entry name" value="ALPHA-L-FUCOSIDASE-RELATED"/>
    <property type="match status" value="1"/>
</dbReference>
<dbReference type="GO" id="GO:0006004">
    <property type="term" value="P:fucose metabolic process"/>
    <property type="evidence" value="ECO:0007669"/>
    <property type="project" value="TreeGrafter"/>
</dbReference>
<dbReference type="GO" id="GO:0005764">
    <property type="term" value="C:lysosome"/>
    <property type="evidence" value="ECO:0007669"/>
    <property type="project" value="TreeGrafter"/>
</dbReference>
<gene>
    <name evidence="7" type="ORF">OS493_037562</name>
</gene>